<evidence type="ECO:0000313" key="2">
    <source>
        <dbReference type="Proteomes" id="UP000548304"/>
    </source>
</evidence>
<reference evidence="1 2" key="1">
    <citation type="submission" date="2020-07" db="EMBL/GenBank/DDBJ databases">
        <title>Genomic Encyclopedia of Type Strains, Phase III (KMG-III): the genomes of soil and plant-associated and newly described type strains.</title>
        <authorList>
            <person name="Whitman W."/>
        </authorList>
    </citation>
    <scope>NUCLEOTIDE SEQUENCE [LARGE SCALE GENOMIC DNA]</scope>
    <source>
        <strain evidence="1 2">CECT 8576</strain>
    </source>
</reference>
<dbReference type="EMBL" id="JACBYW010000001">
    <property type="protein sequence ID" value="NYH77535.1"/>
    <property type="molecule type" value="Genomic_DNA"/>
</dbReference>
<comment type="caution">
    <text evidence="1">The sequence shown here is derived from an EMBL/GenBank/DDBJ whole genome shotgun (WGS) entry which is preliminary data.</text>
</comment>
<protein>
    <submittedName>
        <fullName evidence="1">Uncharacterized protein</fullName>
    </submittedName>
</protein>
<organism evidence="1 2">
    <name type="scientific">Actinopolyspora biskrensis</name>
    <dbReference type="NCBI Taxonomy" id="1470178"/>
    <lineage>
        <taxon>Bacteria</taxon>
        <taxon>Bacillati</taxon>
        <taxon>Actinomycetota</taxon>
        <taxon>Actinomycetes</taxon>
        <taxon>Actinopolysporales</taxon>
        <taxon>Actinopolysporaceae</taxon>
        <taxon>Actinopolyspora</taxon>
    </lineage>
</organism>
<keyword evidence="2" id="KW-1185">Reference proteome</keyword>
<accession>A0A852YX79</accession>
<evidence type="ECO:0000313" key="1">
    <source>
        <dbReference type="EMBL" id="NYH77535.1"/>
    </source>
</evidence>
<sequence>MILLLGDSDTPDWYPFDSFSVVDDDIPWDWKIGKIEWHTGDVHDFGLPGDGGR</sequence>
<gene>
    <name evidence="1" type="ORF">FHR84_000849</name>
</gene>
<name>A0A852YX79_9ACTN</name>
<dbReference type="RefSeq" id="WP_218861938.1">
    <property type="nucleotide sequence ID" value="NZ_JACBYW010000001.1"/>
</dbReference>
<dbReference type="Proteomes" id="UP000548304">
    <property type="component" value="Unassembled WGS sequence"/>
</dbReference>
<dbReference type="AlphaFoldDB" id="A0A852YX79"/>
<proteinExistence type="predicted"/>